<dbReference type="STRING" id="1824.SAMN05444423_101185"/>
<proteinExistence type="predicted"/>
<sequence>MLSLILAGVSAIAAINGFVFSEADSGSETNEQMSGIAGSYVLFVMFWGAGGLLVAQQVGYSRALVAVLAVASTSLNMEAIDTLAAGSSLAGAWLARTGLALGLLVLALLLTSVATSWMRPGRALPDGRRR</sequence>
<keyword evidence="3" id="KW-1185">Reference proteome</keyword>
<dbReference type="AlphaFoldDB" id="U5EES8"/>
<dbReference type="Proteomes" id="UP000017048">
    <property type="component" value="Unassembled WGS sequence"/>
</dbReference>
<evidence type="ECO:0000313" key="2">
    <source>
        <dbReference type="EMBL" id="GAD84906.1"/>
    </source>
</evidence>
<gene>
    <name evidence="2" type="ORF">NCAST_25_03290</name>
</gene>
<feature type="transmembrane region" description="Helical" evidence="1">
    <location>
        <begin position="62"/>
        <end position="80"/>
    </location>
</feature>
<name>U5EES8_NOCAS</name>
<dbReference type="EMBL" id="BAFO02000025">
    <property type="protein sequence ID" value="GAD84906.1"/>
    <property type="molecule type" value="Genomic_DNA"/>
</dbReference>
<reference evidence="2 3" key="1">
    <citation type="journal article" date="2014" name="BMC Genomics">
        <title>Genome based analysis of type-I polyketide synthase and nonribosomal peptide synthetase gene clusters in seven strains of five representative Nocardia species.</title>
        <authorList>
            <person name="Komaki H."/>
            <person name="Ichikawa N."/>
            <person name="Hosoyama A."/>
            <person name="Takahashi-Nakaguchi A."/>
            <person name="Matsuzawa T."/>
            <person name="Suzuki K."/>
            <person name="Fujita N."/>
            <person name="Gonoi T."/>
        </authorList>
    </citation>
    <scope>NUCLEOTIDE SEQUENCE [LARGE SCALE GENOMIC DNA]</scope>
    <source>
        <strain evidence="2 3">NBRC 15531</strain>
    </source>
</reference>
<keyword evidence="1" id="KW-1133">Transmembrane helix</keyword>
<keyword evidence="1" id="KW-0812">Transmembrane</keyword>
<evidence type="ECO:0000256" key="1">
    <source>
        <dbReference type="SAM" id="Phobius"/>
    </source>
</evidence>
<comment type="caution">
    <text evidence="2">The sequence shown here is derived from an EMBL/GenBank/DDBJ whole genome shotgun (WGS) entry which is preliminary data.</text>
</comment>
<keyword evidence="1" id="KW-0472">Membrane</keyword>
<organism evidence="2 3">
    <name type="scientific">Nocardia asteroides NBRC 15531</name>
    <dbReference type="NCBI Taxonomy" id="1110697"/>
    <lineage>
        <taxon>Bacteria</taxon>
        <taxon>Bacillati</taxon>
        <taxon>Actinomycetota</taxon>
        <taxon>Actinomycetes</taxon>
        <taxon>Mycobacteriales</taxon>
        <taxon>Nocardiaceae</taxon>
        <taxon>Nocardia</taxon>
    </lineage>
</organism>
<evidence type="ECO:0000313" key="3">
    <source>
        <dbReference type="Proteomes" id="UP000017048"/>
    </source>
</evidence>
<accession>U5EES8</accession>
<feature type="transmembrane region" description="Helical" evidence="1">
    <location>
        <begin position="37"/>
        <end position="55"/>
    </location>
</feature>
<feature type="transmembrane region" description="Helical" evidence="1">
    <location>
        <begin position="100"/>
        <end position="120"/>
    </location>
</feature>
<protein>
    <submittedName>
        <fullName evidence="2">Uncharacterized protein</fullName>
    </submittedName>
</protein>